<keyword evidence="3" id="KW-0862">Zinc</keyword>
<dbReference type="InterPro" id="IPR001841">
    <property type="entry name" value="Znf_RING"/>
</dbReference>
<protein>
    <recommendedName>
        <fullName evidence="6">RING-type domain-containing protein</fullName>
    </recommendedName>
</protein>
<dbReference type="OrthoDB" id="1711136at2759"/>
<name>A0A9E7KDI2_9LILI</name>
<dbReference type="Pfam" id="PF13920">
    <property type="entry name" value="zf-C3HC4_3"/>
    <property type="match status" value="1"/>
</dbReference>
<gene>
    <name evidence="7" type="ORF">MUK42_23504</name>
</gene>
<evidence type="ECO:0000256" key="4">
    <source>
        <dbReference type="PROSITE-ProRule" id="PRU00175"/>
    </source>
</evidence>
<dbReference type="PIRSF" id="PIRSF036836">
    <property type="entry name" value="RNase_bind_SBP1"/>
    <property type="match status" value="1"/>
</dbReference>
<dbReference type="CDD" id="cd16649">
    <property type="entry name" value="mRING-HC-C3HC5_CGRF1-like"/>
    <property type="match status" value="1"/>
</dbReference>
<dbReference type="Gene3D" id="3.30.40.10">
    <property type="entry name" value="Zinc/RING finger domain, C3HC4 (zinc finger)"/>
    <property type="match status" value="1"/>
</dbReference>
<evidence type="ECO:0000256" key="2">
    <source>
        <dbReference type="ARBA" id="ARBA00022771"/>
    </source>
</evidence>
<dbReference type="PANTHER" id="PTHR42647:SF72">
    <property type="entry name" value="EF-HAND CALCIUM-BINDING DOMAIN-CONTAINING PROTEIN 4A"/>
    <property type="match status" value="1"/>
</dbReference>
<dbReference type="AlphaFoldDB" id="A0A9E7KDI2"/>
<feature type="coiled-coil region" evidence="5">
    <location>
        <begin position="181"/>
        <end position="215"/>
    </location>
</feature>
<keyword evidence="2 4" id="KW-0863">Zinc-finger</keyword>
<evidence type="ECO:0000256" key="3">
    <source>
        <dbReference type="ARBA" id="ARBA00022833"/>
    </source>
</evidence>
<dbReference type="PROSITE" id="PS50089">
    <property type="entry name" value="ZF_RING_2"/>
    <property type="match status" value="1"/>
</dbReference>
<evidence type="ECO:0000256" key="5">
    <source>
        <dbReference type="SAM" id="Coils"/>
    </source>
</evidence>
<reference evidence="7" key="1">
    <citation type="submission" date="2022-05" db="EMBL/GenBank/DDBJ databases">
        <title>The Musa troglodytarum L. genome provides insights into the mechanism of non-climacteric behaviour and enrichment of carotenoids.</title>
        <authorList>
            <person name="Wang J."/>
        </authorList>
    </citation>
    <scope>NUCLEOTIDE SEQUENCE</scope>
    <source>
        <tissue evidence="7">Leaf</tissue>
    </source>
</reference>
<accession>A0A9E7KDI2</accession>
<dbReference type="PANTHER" id="PTHR42647">
    <property type="entry name" value="SBP (S-RIBONUCLEASE BINDING PROTEIN) FAMILY PROTEIN"/>
    <property type="match status" value="1"/>
</dbReference>
<evidence type="ECO:0000259" key="6">
    <source>
        <dbReference type="PROSITE" id="PS50089"/>
    </source>
</evidence>
<evidence type="ECO:0000313" key="8">
    <source>
        <dbReference type="Proteomes" id="UP001055439"/>
    </source>
</evidence>
<dbReference type="EMBL" id="CP097508">
    <property type="protein sequence ID" value="URE13927.1"/>
    <property type="molecule type" value="Genomic_DNA"/>
</dbReference>
<evidence type="ECO:0000313" key="7">
    <source>
        <dbReference type="EMBL" id="URE13927.1"/>
    </source>
</evidence>
<feature type="domain" description="RING-type" evidence="6">
    <location>
        <begin position="276"/>
        <end position="310"/>
    </location>
</feature>
<sequence>MAVQAQYPTNAFSPDFRNRSLDDLQMMQDPRYLLQLHGGGIGGLGKQEHQILNTGVGFTGRQSELTCNASGSRKRAREDSMALPSLHNPALSPLIPITGVLLQSRSLESGATSTSGRHVPSSQAVSPPVRDLVSLLLQQNLEIDALVRVQSEGLRIGLEEARKRHCRTLLSMLEQLAAKRLMEKEAELETASRRNAELEEKVRQLSEENQMWFTMAKNNEEIACGLRTSLEQALLQGAPAAAGHERFGDGDGDGAAFPADDAQSCCFEVEQRRKACKACGERDVCVLLLPCRHVCVCKECESKADTCPVCGSTKNAYLQVFMC</sequence>
<organism evidence="7 8">
    <name type="scientific">Musa troglodytarum</name>
    <name type="common">fe'i banana</name>
    <dbReference type="NCBI Taxonomy" id="320322"/>
    <lineage>
        <taxon>Eukaryota</taxon>
        <taxon>Viridiplantae</taxon>
        <taxon>Streptophyta</taxon>
        <taxon>Embryophyta</taxon>
        <taxon>Tracheophyta</taxon>
        <taxon>Spermatophyta</taxon>
        <taxon>Magnoliopsida</taxon>
        <taxon>Liliopsida</taxon>
        <taxon>Zingiberales</taxon>
        <taxon>Musaceae</taxon>
        <taxon>Musa</taxon>
    </lineage>
</organism>
<keyword evidence="8" id="KW-1185">Reference proteome</keyword>
<dbReference type="Proteomes" id="UP001055439">
    <property type="component" value="Chromosome 6"/>
</dbReference>
<proteinExistence type="predicted"/>
<keyword evidence="1" id="KW-0479">Metal-binding</keyword>
<dbReference type="GO" id="GO:0004842">
    <property type="term" value="F:ubiquitin-protein transferase activity"/>
    <property type="evidence" value="ECO:0007669"/>
    <property type="project" value="TreeGrafter"/>
</dbReference>
<keyword evidence="5" id="KW-0175">Coiled coil</keyword>
<evidence type="ECO:0000256" key="1">
    <source>
        <dbReference type="ARBA" id="ARBA00022723"/>
    </source>
</evidence>
<dbReference type="InterPro" id="IPR013083">
    <property type="entry name" value="Znf_RING/FYVE/PHD"/>
</dbReference>
<dbReference type="GO" id="GO:0008270">
    <property type="term" value="F:zinc ion binding"/>
    <property type="evidence" value="ECO:0007669"/>
    <property type="project" value="UniProtKB-KW"/>
</dbReference>